<sequence length="186" mass="21183">MTRISKTQLFALIMLFEIGSTTLFALGIDAKQDAWIAILIAMLVGFILLWIYMKIQSYYPDKNFVDILIETLGKPIAAPLIILYAFYFLLISFQNSREFGDLIVMIFLPTTPLVVILAVSMLTTVYILCLGYEVFARTSEIMLPVVLFFIIGCVTYEVDKRVRSKCIKRSRCASKRSASQADYCIR</sequence>
<dbReference type="PANTHER" id="PTHR34975:SF2">
    <property type="entry name" value="SPORE GERMINATION PROTEIN A2"/>
    <property type="match status" value="1"/>
</dbReference>
<feature type="transmembrane region" description="Helical" evidence="8">
    <location>
        <begin position="141"/>
        <end position="158"/>
    </location>
</feature>
<keyword evidence="4" id="KW-0309">Germination</keyword>
<evidence type="ECO:0000256" key="3">
    <source>
        <dbReference type="ARBA" id="ARBA00022448"/>
    </source>
</evidence>
<evidence type="ECO:0000256" key="2">
    <source>
        <dbReference type="ARBA" id="ARBA00007998"/>
    </source>
</evidence>
<comment type="caution">
    <text evidence="9">The sequence shown here is derived from an EMBL/GenBank/DDBJ whole genome shotgun (WGS) entry which is preliminary data.</text>
</comment>
<dbReference type="Proteomes" id="UP001596002">
    <property type="component" value="Unassembled WGS sequence"/>
</dbReference>
<keyword evidence="6 8" id="KW-1133">Transmembrane helix</keyword>
<dbReference type="RefSeq" id="WP_380026454.1">
    <property type="nucleotide sequence ID" value="NZ_JBHSHC010000106.1"/>
</dbReference>
<evidence type="ECO:0000256" key="4">
    <source>
        <dbReference type="ARBA" id="ARBA00022544"/>
    </source>
</evidence>
<keyword evidence="5 8" id="KW-0812">Transmembrane</keyword>
<evidence type="ECO:0000256" key="6">
    <source>
        <dbReference type="ARBA" id="ARBA00022989"/>
    </source>
</evidence>
<evidence type="ECO:0000313" key="10">
    <source>
        <dbReference type="Proteomes" id="UP001596002"/>
    </source>
</evidence>
<feature type="transmembrane region" description="Helical" evidence="8">
    <location>
        <begin position="102"/>
        <end position="129"/>
    </location>
</feature>
<feature type="transmembrane region" description="Helical" evidence="8">
    <location>
        <begin position="34"/>
        <end position="52"/>
    </location>
</feature>
<keyword evidence="10" id="KW-1185">Reference proteome</keyword>
<feature type="transmembrane region" description="Helical" evidence="8">
    <location>
        <begin position="72"/>
        <end position="90"/>
    </location>
</feature>
<comment type="subcellular location">
    <subcellularLocation>
        <location evidence="1">Membrane</location>
        <topology evidence="1">Multi-pass membrane protein</topology>
    </subcellularLocation>
</comment>
<accession>A0ABV9Q4X2</accession>
<dbReference type="Pfam" id="PF03845">
    <property type="entry name" value="Spore_permease"/>
    <property type="match status" value="1"/>
</dbReference>
<evidence type="ECO:0000256" key="5">
    <source>
        <dbReference type="ARBA" id="ARBA00022692"/>
    </source>
</evidence>
<gene>
    <name evidence="9" type="ORF">ACFO8Q_14240</name>
</gene>
<proteinExistence type="inferred from homology"/>
<evidence type="ECO:0000313" key="9">
    <source>
        <dbReference type="EMBL" id="MFC4768502.1"/>
    </source>
</evidence>
<name>A0ABV9Q4X2_9BACL</name>
<keyword evidence="3" id="KW-0813">Transport</keyword>
<keyword evidence="7 8" id="KW-0472">Membrane</keyword>
<dbReference type="InterPro" id="IPR004761">
    <property type="entry name" value="Spore_GerAB"/>
</dbReference>
<dbReference type="EMBL" id="JBHSHC010000106">
    <property type="protein sequence ID" value="MFC4768502.1"/>
    <property type="molecule type" value="Genomic_DNA"/>
</dbReference>
<organism evidence="9 10">
    <name type="scientific">Effusibacillus consociatus</name>
    <dbReference type="NCBI Taxonomy" id="1117041"/>
    <lineage>
        <taxon>Bacteria</taxon>
        <taxon>Bacillati</taxon>
        <taxon>Bacillota</taxon>
        <taxon>Bacilli</taxon>
        <taxon>Bacillales</taxon>
        <taxon>Alicyclobacillaceae</taxon>
        <taxon>Effusibacillus</taxon>
    </lineage>
</organism>
<dbReference type="PANTHER" id="PTHR34975">
    <property type="entry name" value="SPORE GERMINATION PROTEIN A2"/>
    <property type="match status" value="1"/>
</dbReference>
<feature type="transmembrane region" description="Helical" evidence="8">
    <location>
        <begin position="9"/>
        <end position="28"/>
    </location>
</feature>
<comment type="similarity">
    <text evidence="2">Belongs to the amino acid-polyamine-organocation (APC) superfamily. Spore germination protein (SGP) (TC 2.A.3.9) family.</text>
</comment>
<evidence type="ECO:0000256" key="1">
    <source>
        <dbReference type="ARBA" id="ARBA00004141"/>
    </source>
</evidence>
<evidence type="ECO:0000256" key="8">
    <source>
        <dbReference type="SAM" id="Phobius"/>
    </source>
</evidence>
<evidence type="ECO:0000256" key="7">
    <source>
        <dbReference type="ARBA" id="ARBA00023136"/>
    </source>
</evidence>
<reference evidence="10" key="1">
    <citation type="journal article" date="2019" name="Int. J. Syst. Evol. Microbiol.">
        <title>The Global Catalogue of Microorganisms (GCM) 10K type strain sequencing project: providing services to taxonomists for standard genome sequencing and annotation.</title>
        <authorList>
            <consortium name="The Broad Institute Genomics Platform"/>
            <consortium name="The Broad Institute Genome Sequencing Center for Infectious Disease"/>
            <person name="Wu L."/>
            <person name="Ma J."/>
        </authorList>
    </citation>
    <scope>NUCLEOTIDE SEQUENCE [LARGE SCALE GENOMIC DNA]</scope>
    <source>
        <strain evidence="10">WYCCWR 12678</strain>
    </source>
</reference>
<protein>
    <submittedName>
        <fullName evidence="9">GerAB/ArcD/ProY family transporter</fullName>
    </submittedName>
</protein>